<feature type="binding site" evidence="9">
    <location>
        <position position="154"/>
    </location>
    <ligand>
        <name>substrate</name>
    </ligand>
</feature>
<comment type="catalytic activity">
    <reaction evidence="1 9">
        <text>guanosine(46) in tRNA + S-adenosyl-L-methionine = N(7)-methylguanosine(46) in tRNA + S-adenosyl-L-homocysteine</text>
        <dbReference type="Rhea" id="RHEA:42708"/>
        <dbReference type="Rhea" id="RHEA-COMP:10188"/>
        <dbReference type="Rhea" id="RHEA-COMP:10189"/>
        <dbReference type="ChEBI" id="CHEBI:57856"/>
        <dbReference type="ChEBI" id="CHEBI:59789"/>
        <dbReference type="ChEBI" id="CHEBI:74269"/>
        <dbReference type="ChEBI" id="CHEBI:74480"/>
        <dbReference type="EC" id="2.1.1.33"/>
    </reaction>
</comment>
<keyword evidence="6 9" id="KW-0819">tRNA processing</keyword>
<comment type="similarity">
    <text evidence="8 9">Belongs to the class I-like SAM-binding methyltransferase superfamily. TrmB family.</text>
</comment>
<keyword evidence="11" id="KW-1185">Reference proteome</keyword>
<sequence length="215" mass="25271">MRLRNKPWAKDMINDNLDMIAIQPENMQGKWQDRFAKKQPLFIEVGSGKGRFITELAKQNPQNNYIAMEVQEGAIALVLKKQVELKLPNLQLLLANGADLSEYFAESEVDGVYLNFSDPWPKTRHEKRRLTYKSFLKRYQYILKDDGYLQFKTDNQGLFEYSLISMNNYGMKFDEISLDLHNNEGLNSNNIETEYEEKFSKKGFRINYLKAQFKN</sequence>
<feature type="binding site" evidence="9">
    <location>
        <position position="96"/>
    </location>
    <ligand>
        <name>S-adenosyl-L-methionine</name>
        <dbReference type="ChEBI" id="CHEBI:59789"/>
    </ligand>
</feature>
<dbReference type="AlphaFoldDB" id="A0A0K2LD58"/>
<gene>
    <name evidence="9" type="primary">trmB</name>
    <name evidence="10" type="ORF">JP39_07365</name>
</gene>
<feature type="binding site" evidence="9">
    <location>
        <begin position="193"/>
        <end position="196"/>
    </location>
    <ligand>
        <name>substrate</name>
    </ligand>
</feature>
<dbReference type="GO" id="GO:0008176">
    <property type="term" value="F:tRNA (guanine(46)-N7)-methyltransferase activity"/>
    <property type="evidence" value="ECO:0007669"/>
    <property type="project" value="UniProtKB-UniRule"/>
</dbReference>
<dbReference type="KEGG" id="lhi:JP39_07365"/>
<dbReference type="NCBIfam" id="TIGR00091">
    <property type="entry name" value="tRNA (guanosine(46)-N7)-methyltransferase TrmB"/>
    <property type="match status" value="1"/>
</dbReference>
<evidence type="ECO:0000256" key="3">
    <source>
        <dbReference type="ARBA" id="ARBA00022603"/>
    </source>
</evidence>
<keyword evidence="4 9" id="KW-0808">Transferase</keyword>
<keyword evidence="3 9" id="KW-0489">Methyltransferase</keyword>
<dbReference type="Proteomes" id="UP000061546">
    <property type="component" value="Chromosome"/>
</dbReference>
<dbReference type="EMBL" id="CP012559">
    <property type="protein sequence ID" value="ALB29200.1"/>
    <property type="molecule type" value="Genomic_DNA"/>
</dbReference>
<comment type="function">
    <text evidence="2 9">Catalyzes the formation of N(7)-methylguanine at position 46 (m7G46) in tRNA.</text>
</comment>
<evidence type="ECO:0000256" key="4">
    <source>
        <dbReference type="ARBA" id="ARBA00022679"/>
    </source>
</evidence>
<evidence type="ECO:0000256" key="5">
    <source>
        <dbReference type="ARBA" id="ARBA00022691"/>
    </source>
</evidence>
<dbReference type="Gene3D" id="3.40.50.150">
    <property type="entry name" value="Vaccinia Virus protein VP39"/>
    <property type="match status" value="1"/>
</dbReference>
<feature type="binding site" evidence="9">
    <location>
        <position position="118"/>
    </location>
    <ligand>
        <name>S-adenosyl-L-methionine</name>
        <dbReference type="ChEBI" id="CHEBI:59789"/>
    </ligand>
</feature>
<evidence type="ECO:0000313" key="11">
    <source>
        <dbReference type="Proteomes" id="UP000061546"/>
    </source>
</evidence>
<evidence type="ECO:0000313" key="10">
    <source>
        <dbReference type="EMBL" id="ALB29200.1"/>
    </source>
</evidence>
<dbReference type="STRING" id="1074467.JP39_07365"/>
<accession>A0A0K2LD58</accession>
<proteinExistence type="inferred from homology"/>
<feature type="binding site" evidence="9">
    <location>
        <position position="69"/>
    </location>
    <ligand>
        <name>S-adenosyl-L-methionine</name>
        <dbReference type="ChEBI" id="CHEBI:59789"/>
    </ligand>
</feature>
<feature type="region of interest" description="Interaction with RNA" evidence="9">
    <location>
        <begin position="124"/>
        <end position="129"/>
    </location>
</feature>
<evidence type="ECO:0000256" key="7">
    <source>
        <dbReference type="ARBA" id="ARBA00060552"/>
    </source>
</evidence>
<dbReference type="EC" id="2.1.1.33" evidence="9"/>
<comment type="pathway">
    <text evidence="7 9">tRNA modification; N(7)-methylguanine-tRNA biosynthesis.</text>
</comment>
<dbReference type="CDD" id="cd02440">
    <property type="entry name" value="AdoMet_MTases"/>
    <property type="match status" value="1"/>
</dbReference>
<dbReference type="InterPro" id="IPR055361">
    <property type="entry name" value="tRNA_methyltr_TrmB_bact"/>
</dbReference>
<evidence type="ECO:0000256" key="8">
    <source>
        <dbReference type="ARBA" id="ARBA00060767"/>
    </source>
</evidence>
<dbReference type="PROSITE" id="PS51625">
    <property type="entry name" value="SAM_MT_TRMB"/>
    <property type="match status" value="1"/>
</dbReference>
<dbReference type="FunFam" id="3.40.50.150:FF:000035">
    <property type="entry name" value="tRNA (guanine-N(7)-)-methyltransferase"/>
    <property type="match status" value="1"/>
</dbReference>
<evidence type="ECO:0000256" key="1">
    <source>
        <dbReference type="ARBA" id="ARBA00000142"/>
    </source>
</evidence>
<organism evidence="10 11">
    <name type="scientific">Companilactobacillus heilongjiangensis</name>
    <dbReference type="NCBI Taxonomy" id="1074467"/>
    <lineage>
        <taxon>Bacteria</taxon>
        <taxon>Bacillati</taxon>
        <taxon>Bacillota</taxon>
        <taxon>Bacilli</taxon>
        <taxon>Lactobacillales</taxon>
        <taxon>Lactobacillaceae</taxon>
        <taxon>Companilactobacillus</taxon>
    </lineage>
</organism>
<feature type="binding site" evidence="9">
    <location>
        <position position="122"/>
    </location>
    <ligand>
        <name>substrate</name>
    </ligand>
</feature>
<dbReference type="PANTHER" id="PTHR23417">
    <property type="entry name" value="3-DEOXY-D-MANNO-OCTULOSONIC-ACID TRANSFERASE/TRNA GUANINE-N 7 - -METHYLTRANSFERASE"/>
    <property type="match status" value="1"/>
</dbReference>
<dbReference type="HAMAP" id="MF_01057">
    <property type="entry name" value="tRNA_methyltr_TrmB"/>
    <property type="match status" value="1"/>
</dbReference>
<feature type="binding site" evidence="9">
    <location>
        <position position="44"/>
    </location>
    <ligand>
        <name>S-adenosyl-L-methionine</name>
        <dbReference type="ChEBI" id="CHEBI:59789"/>
    </ligand>
</feature>
<dbReference type="InterPro" id="IPR003358">
    <property type="entry name" value="tRNA_(Gua-N-7)_MeTrfase_Trmb"/>
</dbReference>
<evidence type="ECO:0000256" key="9">
    <source>
        <dbReference type="HAMAP-Rule" id="MF_01057"/>
    </source>
</evidence>
<evidence type="ECO:0000256" key="2">
    <source>
        <dbReference type="ARBA" id="ARBA00003015"/>
    </source>
</evidence>
<name>A0A0K2LD58_9LACO</name>
<dbReference type="OrthoDB" id="9802090at2"/>
<dbReference type="PANTHER" id="PTHR23417:SF14">
    <property type="entry name" value="PENTACOTRIPEPTIDE-REPEAT REGION OF PRORP DOMAIN-CONTAINING PROTEIN"/>
    <property type="match status" value="1"/>
</dbReference>
<dbReference type="SUPFAM" id="SSF53335">
    <property type="entry name" value="S-adenosyl-L-methionine-dependent methyltransferases"/>
    <property type="match status" value="1"/>
</dbReference>
<dbReference type="InterPro" id="IPR029063">
    <property type="entry name" value="SAM-dependent_MTases_sf"/>
</dbReference>
<dbReference type="RefSeq" id="WP_041499524.1">
    <property type="nucleotide sequence ID" value="NZ_BJDV01000001.1"/>
</dbReference>
<dbReference type="UniPathway" id="UPA00989"/>
<reference evidence="10 11" key="1">
    <citation type="submission" date="2015-08" db="EMBL/GenBank/DDBJ databases">
        <title>Genomic sequence of Lactobacillus heilongjiangensis DSM 28069, isolated from Chinese traditional pickle.</title>
        <authorList>
            <person name="Jiang X."/>
            <person name="Zheng B."/>
            <person name="Cheng H."/>
        </authorList>
    </citation>
    <scope>NUCLEOTIDE SEQUENCE [LARGE SCALE GENOMIC DNA]</scope>
    <source>
        <strain evidence="10 11">DSM 28069</strain>
    </source>
</reference>
<keyword evidence="5 9" id="KW-0949">S-adenosyl-L-methionine</keyword>
<dbReference type="GO" id="GO:0043527">
    <property type="term" value="C:tRNA methyltransferase complex"/>
    <property type="evidence" value="ECO:0007669"/>
    <property type="project" value="TreeGrafter"/>
</dbReference>
<protein>
    <recommendedName>
        <fullName evidence="9">tRNA (guanine-N(7)-)-methyltransferase</fullName>
        <ecNumber evidence="9">2.1.1.33</ecNumber>
    </recommendedName>
    <alternativeName>
        <fullName evidence="9">tRNA (guanine(46)-N(7))-methyltransferase</fullName>
    </alternativeName>
    <alternativeName>
        <fullName evidence="9">tRNA(m7G46)-methyltransferase</fullName>
    </alternativeName>
</protein>
<dbReference type="Pfam" id="PF02390">
    <property type="entry name" value="Methyltransf_4"/>
    <property type="match status" value="1"/>
</dbReference>
<evidence type="ECO:0000256" key="6">
    <source>
        <dbReference type="ARBA" id="ARBA00022694"/>
    </source>
</evidence>
<dbReference type="NCBIfam" id="NF001080">
    <property type="entry name" value="PRK00121.2-2"/>
    <property type="match status" value="1"/>
</dbReference>